<organism evidence="2 3">
    <name type="scientific">Calothrix parietina FACHB-288</name>
    <dbReference type="NCBI Taxonomy" id="2692896"/>
    <lineage>
        <taxon>Bacteria</taxon>
        <taxon>Bacillati</taxon>
        <taxon>Cyanobacteriota</taxon>
        <taxon>Cyanophyceae</taxon>
        <taxon>Nostocales</taxon>
        <taxon>Calotrichaceae</taxon>
        <taxon>Calothrix</taxon>
    </lineage>
</organism>
<feature type="domain" description="SCP" evidence="1">
    <location>
        <begin position="93"/>
        <end position="218"/>
    </location>
</feature>
<reference evidence="2 3" key="1">
    <citation type="journal article" date="2020" name="ISME J.">
        <title>Comparative genomics reveals insights into cyanobacterial evolution and habitat adaptation.</title>
        <authorList>
            <person name="Chen M.Y."/>
            <person name="Teng W.K."/>
            <person name="Zhao L."/>
            <person name="Hu C.X."/>
            <person name="Zhou Y.K."/>
            <person name="Han B.P."/>
            <person name="Song L.R."/>
            <person name="Shu W.S."/>
        </authorList>
    </citation>
    <scope>NUCLEOTIDE SEQUENCE [LARGE SCALE GENOMIC DNA]</scope>
    <source>
        <strain evidence="2 3">FACHB-288</strain>
    </source>
</reference>
<proteinExistence type="predicted"/>
<dbReference type="EMBL" id="JACJQH010000005">
    <property type="protein sequence ID" value="MBD2194734.1"/>
    <property type="molecule type" value="Genomic_DNA"/>
</dbReference>
<sequence length="220" mass="24994">MRTERKVNIWWRYVLLFTALLIYSPTFHFVSQALRGHPLDINYFASELSPKKIFSGGLDNGDGGADWKIGKPKATIWNAEQLRSLPEIRTFALDLVNRDRNLNSLSALKEDPLLSLAAQLHAEDMLKRNYFDHTSPEGMRPRDRYLALGGNRRVGVGENIVKGKTQGFGLTYGEAEKFQRGWMYSNGHRENLLTVEYSKFGYGIATGLDGRIYAVQMFAD</sequence>
<comment type="caution">
    <text evidence="2">The sequence shown here is derived from an EMBL/GenBank/DDBJ whole genome shotgun (WGS) entry which is preliminary data.</text>
</comment>
<evidence type="ECO:0000313" key="2">
    <source>
        <dbReference type="EMBL" id="MBD2194734.1"/>
    </source>
</evidence>
<evidence type="ECO:0000313" key="3">
    <source>
        <dbReference type="Proteomes" id="UP000658514"/>
    </source>
</evidence>
<dbReference type="RefSeq" id="WP_190541934.1">
    <property type="nucleotide sequence ID" value="NZ_CAWPNO010000084.1"/>
</dbReference>
<name>A0ABR8A562_9CYAN</name>
<dbReference type="Gene3D" id="3.40.33.10">
    <property type="entry name" value="CAP"/>
    <property type="match status" value="1"/>
</dbReference>
<accession>A0ABR8A562</accession>
<dbReference type="PANTHER" id="PTHR31157">
    <property type="entry name" value="SCP DOMAIN-CONTAINING PROTEIN"/>
    <property type="match status" value="1"/>
</dbReference>
<dbReference type="Pfam" id="PF00188">
    <property type="entry name" value="CAP"/>
    <property type="match status" value="1"/>
</dbReference>
<dbReference type="CDD" id="cd05379">
    <property type="entry name" value="CAP_bacterial"/>
    <property type="match status" value="1"/>
</dbReference>
<dbReference type="PANTHER" id="PTHR31157:SF1">
    <property type="entry name" value="SCP DOMAIN-CONTAINING PROTEIN"/>
    <property type="match status" value="1"/>
</dbReference>
<evidence type="ECO:0000259" key="1">
    <source>
        <dbReference type="Pfam" id="PF00188"/>
    </source>
</evidence>
<dbReference type="Proteomes" id="UP000658514">
    <property type="component" value="Unassembled WGS sequence"/>
</dbReference>
<dbReference type="SUPFAM" id="SSF55797">
    <property type="entry name" value="PR-1-like"/>
    <property type="match status" value="1"/>
</dbReference>
<gene>
    <name evidence="2" type="ORF">H6G24_04390</name>
</gene>
<protein>
    <submittedName>
        <fullName evidence="2">CAP domain-containing protein</fullName>
    </submittedName>
</protein>
<dbReference type="InterPro" id="IPR035940">
    <property type="entry name" value="CAP_sf"/>
</dbReference>
<dbReference type="InterPro" id="IPR014044">
    <property type="entry name" value="CAP_dom"/>
</dbReference>
<keyword evidence="3" id="KW-1185">Reference proteome</keyword>